<keyword evidence="6" id="KW-1185">Reference proteome</keyword>
<dbReference type="InterPro" id="IPR018711">
    <property type="entry name" value="NAGPA"/>
</dbReference>
<dbReference type="PANTHER" id="PTHR22953">
    <property type="entry name" value="ACID PHOSPHATASE RELATED"/>
    <property type="match status" value="1"/>
</dbReference>
<dbReference type="InterPro" id="IPR015914">
    <property type="entry name" value="PAPs_N"/>
</dbReference>
<reference evidence="5 6" key="1">
    <citation type="submission" date="2019-08" db="EMBL/GenBank/DDBJ databases">
        <title>Genome sequencing of Paenibacillus faecis DSM 23593(T).</title>
        <authorList>
            <person name="Kook J.-K."/>
            <person name="Park S.-N."/>
            <person name="Lim Y.K."/>
        </authorList>
    </citation>
    <scope>NUCLEOTIDE SEQUENCE [LARGE SCALE GENOMIC DNA]</scope>
    <source>
        <strain evidence="5 6">DSM 23593</strain>
    </source>
</reference>
<dbReference type="Pfam" id="PF16656">
    <property type="entry name" value="Pur_ac_phosph_N"/>
    <property type="match status" value="1"/>
</dbReference>
<feature type="chain" id="PRO_5022964099" evidence="3">
    <location>
        <begin position="30"/>
        <end position="2052"/>
    </location>
</feature>
<dbReference type="Gene3D" id="2.60.40.10">
    <property type="entry name" value="Immunoglobulins"/>
    <property type="match status" value="1"/>
</dbReference>
<dbReference type="SMART" id="SM00635">
    <property type="entry name" value="BID_2"/>
    <property type="match status" value="3"/>
</dbReference>
<dbReference type="InterPro" id="IPR013783">
    <property type="entry name" value="Ig-like_fold"/>
</dbReference>
<dbReference type="Pfam" id="PF09992">
    <property type="entry name" value="NAGPA"/>
    <property type="match status" value="1"/>
</dbReference>
<dbReference type="Gene3D" id="2.60.120.430">
    <property type="entry name" value="Galactose-binding lectin"/>
    <property type="match status" value="1"/>
</dbReference>
<feature type="domain" description="SLH" evidence="4">
    <location>
        <begin position="1926"/>
        <end position="1988"/>
    </location>
</feature>
<dbReference type="Proteomes" id="UP000325218">
    <property type="component" value="Unassembled WGS sequence"/>
</dbReference>
<dbReference type="InterPro" id="IPR003343">
    <property type="entry name" value="Big_2"/>
</dbReference>
<evidence type="ECO:0000256" key="2">
    <source>
        <dbReference type="SAM" id="MobiDB-lite"/>
    </source>
</evidence>
<dbReference type="SUPFAM" id="SSF49363">
    <property type="entry name" value="Purple acid phosphatase, N-terminal domain"/>
    <property type="match status" value="1"/>
</dbReference>
<dbReference type="RefSeq" id="WP_148450685.1">
    <property type="nucleotide sequence ID" value="NZ_VSDO01000001.1"/>
</dbReference>
<dbReference type="SUPFAM" id="SSF56300">
    <property type="entry name" value="Metallo-dependent phosphatases"/>
    <property type="match status" value="1"/>
</dbReference>
<dbReference type="Gene3D" id="2.60.40.380">
    <property type="entry name" value="Purple acid phosphatase-like, N-terminal"/>
    <property type="match status" value="1"/>
</dbReference>
<dbReference type="SUPFAM" id="SSF49373">
    <property type="entry name" value="Invasin/intimin cell-adhesion fragments"/>
    <property type="match status" value="2"/>
</dbReference>
<dbReference type="GO" id="GO:0003993">
    <property type="term" value="F:acid phosphatase activity"/>
    <property type="evidence" value="ECO:0007669"/>
    <property type="project" value="InterPro"/>
</dbReference>
<dbReference type="Pfam" id="PF00149">
    <property type="entry name" value="Metallophos"/>
    <property type="match status" value="1"/>
</dbReference>
<dbReference type="Pfam" id="PF00395">
    <property type="entry name" value="SLH"/>
    <property type="match status" value="3"/>
</dbReference>
<dbReference type="InterPro" id="IPR029052">
    <property type="entry name" value="Metallo-depent_PP-like"/>
</dbReference>
<protein>
    <submittedName>
        <fullName evidence="5">Metallophosphoesterase</fullName>
    </submittedName>
</protein>
<dbReference type="Gene3D" id="2.60.40.1080">
    <property type="match status" value="3"/>
</dbReference>
<dbReference type="PROSITE" id="PS51272">
    <property type="entry name" value="SLH"/>
    <property type="match status" value="3"/>
</dbReference>
<dbReference type="PANTHER" id="PTHR22953:SF153">
    <property type="entry name" value="PURPLE ACID PHOSPHATASE"/>
    <property type="match status" value="1"/>
</dbReference>
<dbReference type="InterPro" id="IPR039331">
    <property type="entry name" value="PAPs-like"/>
</dbReference>
<keyword evidence="1 3" id="KW-0732">Signal</keyword>
<organism evidence="5 6">
    <name type="scientific">Paenibacillus faecis</name>
    <dbReference type="NCBI Taxonomy" id="862114"/>
    <lineage>
        <taxon>Bacteria</taxon>
        <taxon>Bacillati</taxon>
        <taxon>Bacillota</taxon>
        <taxon>Bacilli</taxon>
        <taxon>Bacillales</taxon>
        <taxon>Paenibacillaceae</taxon>
        <taxon>Paenibacillus</taxon>
    </lineage>
</organism>
<feature type="region of interest" description="Disordered" evidence="2">
    <location>
        <begin position="1633"/>
        <end position="1676"/>
    </location>
</feature>
<sequence>MRRFRRQINAVVAFVLFLSLLQPLSSVNAAFGEPQAGGYGQVIDTRRTEVGPEAVYAWMDIQDNRGRQKIHAIEFNPAHPGLELQAGTKDGKVYGMKPLTEMAAYADRPGNRVIAGINGDFYEISGMATGVPNGLFVDDGIILNSGSSSYAFGLTEEGRSLYGKPVLEKTVTIGGQKTNLTSINRYRNENQLVLFTPDYANSTKTPATGDEFILDVLEGEVKSGQTLKLKVAEVRLNQGDAPLAEGQVVLSASGTSRAVTQDLKIGDELTASFALDGEWNEAELIISGQGPLVKDGVVRTGIGPAGVHPRTAIGTKTDGSVVLFEVDGRAPGFSEGMETEELAAAMQSMGIVNAMNLDGGGSSTLVARMPGTTGVKMMNRGSDGYERKVGNGLLLVNTAPELSTTASLAIQPNAERILAGASVPFQAAGVDANGHPAPALGQVSWQVDPALGTIDANGLFTAGAAAGTGRVEATLGSAEGSAEIEVVDQLTALAFPDSIKTYSNGEKVVLSVKALRNGQTIQAGNENFTWRVEGNIGTIDEHGVFTATNENGAHGKIYAAYGDVEASFEVNVGLPPVMLEDFENGVGNYKATSVKANSASISEITDLDYVRGGSKAVKLEYDFTGTTGTSGAYLTALDGKSIQIPGYPEKIGMWVYGDGQKHWLRGQLRDGNNAAIAVDFTDQTTGVDWTGWKYVEAAVPKGKTTPLTMDLPVRYMETKNTNKTAGALYIDDIRAVYGPLDEDRTPPVFKQSSPGDNEVVKTGTPTISITAEDAGYDPVQHPGTTLIDPATIRVYVDDQQVEYGFYPPKGQISYQPKTPLAEGRHKVKVAVRDLSGNQTIKEWYFTVNLGSPFYVYDTPDSLYAGKTYTLDIYAERAAELKEGVVAFKFDPAAVKNLEVVRGAKVSEGQLSSNVDEQGVVKLELHHLHEAKLGDRDLIGQIRYTVRGDYVGPHTLEEAAGQLAKPLKIGFHEGSVTSTKGTGQPVTYLSADVEATVLTELGLTWNTYEVAKGYEASFTVKEASGAGAAGAKLLLNGVEVPDAVADAAGVVKSDKVTQNTGTFHIQAVKGDSYSPLMIFKVAEHAGSAEPRNINVTMGSDAATSRHMTWHTDPATEGTVVELAKRSEFTDFSAGNVIRITGGSSLYNTNNDGTIRVHKAEVQGLEPDTEYVYRVGDGGANMSAVGTFRTSGLTGDAVKFLFIGDSQAENKSGFAQWGNTLDQAVQDMPDADMLVHAGDMVDKGFEQEQWDWWFEAAQQELMQTTLVPIIGNHEVMGNNGNGDYLAQFHNPQNGSAGTKGSSFSFDINNTHFVVLNTEGSEESFKEQAEWLDKDLAGTDRKWKVLFFHQGPYGSIYANERAQKIWVPVIDKHQVDLVLNGHDHIYMRSFPMKGGKIVPEGQGTRYVIGGSSGPKFYSLTERFWQEKIYDEDIHVFTGVEIVGDTLTLTAKTVDGTVIDVLTLGKTEPTLQSIEIQGKLQLAPGDSDRPVVEGVYSSGARTILHEDIAYNSSEESVASIDADGTIKALAEGMTVISATYEGLTNSYNLKVTLDAPTMSGVALRGPKELKRGETGTAVTEAVYSDGSSYPLKEGVLYNSSNHNVATIDAEGRLKAVGEGVSVISAVYEDWSDAYELTVTGGPRPTPTPDPDRDSDDSEDSDPVDTTPQPVTPPAAVQTPGELIIGERELLNRGADGSVSVETKGEIRKIVLPGNAAELLKEAPLRIRSEELQLDIPAAVFGQLAAQRPAGTTAGSSIILSAEPAGNARNWLNGASARSGATLSAVGAMLTLSMELKDSANRTMASTGALTEPVTVSFPVSAETDRDLTGIYLVGEDGSLRYAGGKWDGDRITAQIHQFGTLAVVKYDKSFSDLPSGHWAERTVKKLAARLLVEGVSADRFEPDRQVTRAEFTAMLVRALGLEGSQSEGGTPVFADVEAGSWYAEALAFASQAGLIQGTGEANFHPDRAITRQEMAAMLVRAYAKAAGGGAISVAPASLFSDLDGSPAWARSAADQAGGLGLMKGRGQGQFLPSANGTRAESAQMLLNLIERLEQRQ</sequence>
<feature type="signal peptide" evidence="3">
    <location>
        <begin position="1"/>
        <end position="29"/>
    </location>
</feature>
<evidence type="ECO:0000313" key="5">
    <source>
        <dbReference type="EMBL" id="TYA15094.1"/>
    </source>
</evidence>
<proteinExistence type="predicted"/>
<evidence type="ECO:0000256" key="1">
    <source>
        <dbReference type="ARBA" id="ARBA00022729"/>
    </source>
</evidence>
<dbReference type="InterPro" id="IPR001119">
    <property type="entry name" value="SLH_dom"/>
</dbReference>
<gene>
    <name evidence="5" type="ORF">FRY98_05400</name>
</gene>
<feature type="domain" description="SLH" evidence="4">
    <location>
        <begin position="1992"/>
        <end position="2052"/>
    </location>
</feature>
<feature type="compositionally biased region" description="Acidic residues" evidence="2">
    <location>
        <begin position="1648"/>
        <end position="1658"/>
    </location>
</feature>
<dbReference type="Gene3D" id="3.60.21.10">
    <property type="match status" value="1"/>
</dbReference>
<dbReference type="InterPro" id="IPR004843">
    <property type="entry name" value="Calcineurin-like_PHP"/>
</dbReference>
<evidence type="ECO:0000256" key="3">
    <source>
        <dbReference type="SAM" id="SignalP"/>
    </source>
</evidence>
<dbReference type="OrthoDB" id="9809781at2"/>
<dbReference type="InterPro" id="IPR008964">
    <property type="entry name" value="Invasin/intimin_cell_adhesion"/>
</dbReference>
<feature type="compositionally biased region" description="Low complexity" evidence="2">
    <location>
        <begin position="1659"/>
        <end position="1675"/>
    </location>
</feature>
<comment type="caution">
    <text evidence="5">The sequence shown here is derived from an EMBL/GenBank/DDBJ whole genome shotgun (WGS) entry which is preliminary data.</text>
</comment>
<dbReference type="EMBL" id="VSDO01000001">
    <property type="protein sequence ID" value="TYA15094.1"/>
    <property type="molecule type" value="Genomic_DNA"/>
</dbReference>
<dbReference type="InterPro" id="IPR008963">
    <property type="entry name" value="Purple_acid_Pase-like_N"/>
</dbReference>
<dbReference type="GO" id="GO:0046872">
    <property type="term" value="F:metal ion binding"/>
    <property type="evidence" value="ECO:0007669"/>
    <property type="project" value="InterPro"/>
</dbReference>
<evidence type="ECO:0000259" key="4">
    <source>
        <dbReference type="PROSITE" id="PS51272"/>
    </source>
</evidence>
<name>A0A5D0D0I2_9BACL</name>
<feature type="domain" description="SLH" evidence="4">
    <location>
        <begin position="1862"/>
        <end position="1925"/>
    </location>
</feature>
<evidence type="ECO:0000313" key="6">
    <source>
        <dbReference type="Proteomes" id="UP000325218"/>
    </source>
</evidence>
<accession>A0A5D0D0I2</accession>